<keyword evidence="4" id="KW-1185">Reference proteome</keyword>
<evidence type="ECO:0000259" key="2">
    <source>
        <dbReference type="Pfam" id="PF01478"/>
    </source>
</evidence>
<feature type="transmembrane region" description="Helical" evidence="1">
    <location>
        <begin position="142"/>
        <end position="161"/>
    </location>
</feature>
<keyword evidence="1" id="KW-0812">Transmembrane</keyword>
<keyword evidence="1" id="KW-1133">Transmembrane helix</keyword>
<dbReference type="Pfam" id="PF01478">
    <property type="entry name" value="Peptidase_A24"/>
    <property type="match status" value="1"/>
</dbReference>
<keyword evidence="1" id="KW-0472">Membrane</keyword>
<feature type="domain" description="Prepilin type IV endopeptidase peptidase" evidence="2">
    <location>
        <begin position="17"/>
        <end position="111"/>
    </location>
</feature>
<evidence type="ECO:0000256" key="1">
    <source>
        <dbReference type="SAM" id="Phobius"/>
    </source>
</evidence>
<evidence type="ECO:0000313" key="4">
    <source>
        <dbReference type="Proteomes" id="UP000709466"/>
    </source>
</evidence>
<dbReference type="RefSeq" id="WP_167637372.1">
    <property type="nucleotide sequence ID" value="NZ_JAATOP010000003.1"/>
</dbReference>
<name>A0ABX0VX20_9RHOB</name>
<feature type="transmembrane region" description="Helical" evidence="1">
    <location>
        <begin position="33"/>
        <end position="52"/>
    </location>
</feature>
<evidence type="ECO:0000313" key="3">
    <source>
        <dbReference type="EMBL" id="NIY71980.1"/>
    </source>
</evidence>
<dbReference type="EMBL" id="JAATOP010000003">
    <property type="protein sequence ID" value="NIY71980.1"/>
    <property type="molecule type" value="Genomic_DNA"/>
</dbReference>
<feature type="transmembrane region" description="Helical" evidence="1">
    <location>
        <begin position="103"/>
        <end position="121"/>
    </location>
</feature>
<dbReference type="InterPro" id="IPR000045">
    <property type="entry name" value="Prepilin_IV_endopep_pep"/>
</dbReference>
<gene>
    <name evidence="3" type="ORF">HCZ30_05960</name>
</gene>
<reference evidence="3 4" key="1">
    <citation type="submission" date="2020-03" db="EMBL/GenBank/DDBJ databases">
        <title>Bacterial isolates of synthetic phycosphere.</title>
        <authorList>
            <person name="Fu H."/>
            <person name="Moran M.A."/>
        </authorList>
    </citation>
    <scope>NUCLEOTIDE SEQUENCE [LARGE SCALE GENOMIC DNA]</scope>
    <source>
        <strain evidence="3 4">HF1</strain>
    </source>
</reference>
<dbReference type="Proteomes" id="UP000709466">
    <property type="component" value="Unassembled WGS sequence"/>
</dbReference>
<organism evidence="3 4">
    <name type="scientific">Marivivens donghaensis</name>
    <dbReference type="NCBI Taxonomy" id="1699413"/>
    <lineage>
        <taxon>Bacteria</taxon>
        <taxon>Pseudomonadati</taxon>
        <taxon>Pseudomonadota</taxon>
        <taxon>Alphaproteobacteria</taxon>
        <taxon>Rhodobacterales</taxon>
        <taxon>Paracoccaceae</taxon>
        <taxon>Marivivens group</taxon>
        <taxon>Marivivens</taxon>
    </lineage>
</organism>
<comment type="caution">
    <text evidence="3">The sequence shown here is derived from an EMBL/GenBank/DDBJ whole genome shotgun (WGS) entry which is preliminary data.</text>
</comment>
<protein>
    <recommendedName>
        <fullName evidence="2">Prepilin type IV endopeptidase peptidase domain-containing protein</fullName>
    </recommendedName>
</protein>
<dbReference type="Gene3D" id="1.20.120.1220">
    <property type="match status" value="1"/>
</dbReference>
<feature type="transmembrane region" description="Helical" evidence="1">
    <location>
        <begin position="64"/>
        <end position="83"/>
    </location>
</feature>
<proteinExistence type="predicted"/>
<sequence>MELTAAQAIWLLPPVLPICVIVAWNDMRAMKIPNWTVGALLVIFAVFGLIAFGPQIWAWRWLHVVVMLIIGMALNAGGAMGAGDAKFIMAAAPFVAFADLTNILLILAVTLLLGWAIHRIVKHSPARRLVPEWESWKTGKRYPMGFPLASALVFYLAWPFLF</sequence>
<accession>A0ABX0VX20</accession>